<proteinExistence type="predicted"/>
<dbReference type="Proteomes" id="UP001497516">
    <property type="component" value="Chromosome 9"/>
</dbReference>
<dbReference type="PANTHER" id="PTHR33124">
    <property type="entry name" value="TRANSCRIPTION FACTOR IBH1-LIKE 1"/>
    <property type="match status" value="1"/>
</dbReference>
<dbReference type="GO" id="GO:0006355">
    <property type="term" value="P:regulation of DNA-templated transcription"/>
    <property type="evidence" value="ECO:0007669"/>
    <property type="project" value="InterPro"/>
</dbReference>
<gene>
    <name evidence="4" type="ORF">LTRI10_LOCUS54173</name>
</gene>
<protein>
    <recommendedName>
        <fullName evidence="3">IBH1-like N-terminal domain-containing protein</fullName>
    </recommendedName>
</protein>
<dbReference type="EMBL" id="OZ034822">
    <property type="protein sequence ID" value="CAL1415046.1"/>
    <property type="molecule type" value="Genomic_DNA"/>
</dbReference>
<keyword evidence="2" id="KW-0804">Transcription</keyword>
<keyword evidence="1" id="KW-0805">Transcription regulation</keyword>
<dbReference type="InterPro" id="IPR059002">
    <property type="entry name" value="IBH1_N"/>
</dbReference>
<dbReference type="InterPro" id="IPR044660">
    <property type="entry name" value="IBH1-like"/>
</dbReference>
<dbReference type="AlphaFoldDB" id="A0AAV2GWB6"/>
<evidence type="ECO:0000259" key="3">
    <source>
        <dbReference type="Pfam" id="PF26576"/>
    </source>
</evidence>
<evidence type="ECO:0000313" key="5">
    <source>
        <dbReference type="Proteomes" id="UP001497516"/>
    </source>
</evidence>
<keyword evidence="5" id="KW-1185">Reference proteome</keyword>
<feature type="domain" description="IBH1-like N-terminal" evidence="3">
    <location>
        <begin position="7"/>
        <end position="74"/>
    </location>
</feature>
<evidence type="ECO:0000256" key="1">
    <source>
        <dbReference type="ARBA" id="ARBA00023015"/>
    </source>
</evidence>
<name>A0AAV2GWB6_9ROSI</name>
<organism evidence="4 5">
    <name type="scientific">Linum trigynum</name>
    <dbReference type="NCBI Taxonomy" id="586398"/>
    <lineage>
        <taxon>Eukaryota</taxon>
        <taxon>Viridiplantae</taxon>
        <taxon>Streptophyta</taxon>
        <taxon>Embryophyta</taxon>
        <taxon>Tracheophyta</taxon>
        <taxon>Spermatophyta</taxon>
        <taxon>Magnoliopsida</taxon>
        <taxon>eudicotyledons</taxon>
        <taxon>Gunneridae</taxon>
        <taxon>Pentapetalae</taxon>
        <taxon>rosids</taxon>
        <taxon>fabids</taxon>
        <taxon>Malpighiales</taxon>
        <taxon>Linaceae</taxon>
        <taxon>Linum</taxon>
    </lineage>
</organism>
<dbReference type="Pfam" id="PF26576">
    <property type="entry name" value="IBH1_N"/>
    <property type="match status" value="1"/>
</dbReference>
<reference evidence="4 5" key="1">
    <citation type="submission" date="2024-04" db="EMBL/GenBank/DDBJ databases">
        <authorList>
            <person name="Fracassetti M."/>
        </authorList>
    </citation>
    <scope>NUCLEOTIDE SEQUENCE [LARGE SCALE GENOMIC DNA]</scope>
</reference>
<sequence length="178" mass="19934">MRPPTNSTTFKREFLKKWLLALQLCNNHHNNNNNNNGVVERKNTIKLSAEIAMAAARNGATCWSRALIAKHSSSSSSLHNQTPPPRHSKKRVLRCKRIIRRSRRCIHHGPAAHGPAAAVMRRKTAVLRKLVPGGELMGDEASLIRETLDYVTSLRAQVDVMRRLARASDRAAMCNAMK</sequence>
<dbReference type="PANTHER" id="PTHR33124:SF5">
    <property type="entry name" value="TRANSCRIPTION FACTOR IBH1-LIKE 1"/>
    <property type="match status" value="1"/>
</dbReference>
<evidence type="ECO:0000313" key="4">
    <source>
        <dbReference type="EMBL" id="CAL1415046.1"/>
    </source>
</evidence>
<evidence type="ECO:0000256" key="2">
    <source>
        <dbReference type="ARBA" id="ARBA00023163"/>
    </source>
</evidence>
<accession>A0AAV2GWB6</accession>